<evidence type="ECO:0000256" key="1">
    <source>
        <dbReference type="ARBA" id="ARBA00022723"/>
    </source>
</evidence>
<reference evidence="8" key="1">
    <citation type="submission" date="2016-02" db="EMBL/GenBank/DDBJ databases">
        <title>Draft genome sequence of Microdochium bolleyi, a fungal endophyte of beachgrass.</title>
        <authorList>
            <consortium name="DOE Joint Genome Institute"/>
            <person name="David A.S."/>
            <person name="May G."/>
            <person name="Haridas S."/>
            <person name="Lim J."/>
            <person name="Wang M."/>
            <person name="Labutti K."/>
            <person name="Lipzen A."/>
            <person name="Barry K."/>
            <person name="Grigoriev I.V."/>
        </authorList>
    </citation>
    <scope>NUCLEOTIDE SEQUENCE [LARGE SCALE GENOMIC DNA]</scope>
    <source>
        <strain evidence="8">J235TASD1</strain>
    </source>
</reference>
<dbReference type="InParanoid" id="A0A136IUI2"/>
<feature type="compositionally biased region" description="Polar residues" evidence="5">
    <location>
        <begin position="168"/>
        <end position="182"/>
    </location>
</feature>
<dbReference type="Proteomes" id="UP000070501">
    <property type="component" value="Unassembled WGS sequence"/>
</dbReference>
<gene>
    <name evidence="7" type="ORF">Micbo1qcDRAFT_166604</name>
</gene>
<dbReference type="GO" id="GO:0000981">
    <property type="term" value="F:DNA-binding transcription factor activity, RNA polymerase II-specific"/>
    <property type="evidence" value="ECO:0007669"/>
    <property type="project" value="InterPro"/>
</dbReference>
<feature type="compositionally biased region" description="Low complexity" evidence="5">
    <location>
        <begin position="246"/>
        <end position="271"/>
    </location>
</feature>
<dbReference type="GO" id="GO:0008270">
    <property type="term" value="F:zinc ion binding"/>
    <property type="evidence" value="ECO:0007669"/>
    <property type="project" value="InterPro"/>
</dbReference>
<dbReference type="InterPro" id="IPR001138">
    <property type="entry name" value="Zn2Cys6_DnaBD"/>
</dbReference>
<sequence>MSAAPTSGQVSTPLPAQLYGAGSTPTASSATYPPPRSVAGAKRKNTGPASIADDDDGDASPGAKGGAGQRSKRSRYISIACNECKRRKIKCNGETPCQRCGNLNLQCLYAPNCCSSSVKDSDEFKQMDHRVSGLQDQVNSLFNSLAALRSEAVRLAPIQDRVLPLPTAGNTPTSSNTGTLGSLQRPELPPFRAAGFRGPTSTHFSLDVAKKTLHKMGYSNLGDGGDDIAGNHGSPGQSPLAMSHTPPGYQQQNQQQFPALQPQQQPASQPANQPPPQEPQFRDPLWDFEKDEILRLCQLHEDEVGIMYPVVKIETLIQHARKLVTWMEQSRENGYVQRSEQEPPFTDLDTLVLKVIMAMALTVEEHGNSEKGHRLFESARPFIDRMLMSDPSDAKCLPLLALSAGYRFFNNEEILAWRVMGQVTRHCLELGLHRRDAIDRLETEDSRIYILHTFWTAYVLDRRWALATGLPWSIPDEEIDPQLPYPDNYPFLVCMIDYSRLSAQVWKMVRQFDGQLYTDQLPAEIEEIDQSIKKWYMKLPKETQLELSTWEALPRLMSPQLTAPKEYDLQRSQIWTYLRLNQLRILLYTPILHTHSCIMENLGAAERVVQVAQNTIRYLSHLHTTTNIYRKMQIFYHQFLTSAIAVLFLASCHAPVNFSSTCRDEFYLALELVKDMSAKSFVSKRLWSTIKSLREVAPRLGLAEDPHSSAALTMAGLATGHRHATTQDSRSGGGPLYPSSRTPIPIPATTATTTTASPFPTSTTGGTTPGGMVDSLQNGHQISSEMSKIFEGYMGTTNGFTPPPDNSAAGSGNGLQADDGTGSGDGEIDASGLVGASVYQHFRDMF</sequence>
<dbReference type="InterPro" id="IPR036864">
    <property type="entry name" value="Zn2-C6_fun-type_DNA-bd_sf"/>
</dbReference>
<dbReference type="PANTHER" id="PTHR47424">
    <property type="entry name" value="REGULATORY PROTEIN GAL4"/>
    <property type="match status" value="1"/>
</dbReference>
<evidence type="ECO:0000256" key="2">
    <source>
        <dbReference type="ARBA" id="ARBA00023015"/>
    </source>
</evidence>
<dbReference type="SUPFAM" id="SSF57701">
    <property type="entry name" value="Zn2/Cys6 DNA-binding domain"/>
    <property type="match status" value="1"/>
</dbReference>
<protein>
    <recommendedName>
        <fullName evidence="6">Zn(2)-C6 fungal-type domain-containing protein</fullName>
    </recommendedName>
</protein>
<dbReference type="CDD" id="cd00067">
    <property type="entry name" value="GAL4"/>
    <property type="match status" value="1"/>
</dbReference>
<dbReference type="Pfam" id="PF04082">
    <property type="entry name" value="Fungal_trans"/>
    <property type="match status" value="1"/>
</dbReference>
<dbReference type="InterPro" id="IPR051127">
    <property type="entry name" value="Fungal_SecMet_Regulators"/>
</dbReference>
<keyword evidence="3" id="KW-0804">Transcription</keyword>
<keyword evidence="8" id="KW-1185">Reference proteome</keyword>
<dbReference type="Pfam" id="PF00172">
    <property type="entry name" value="Zn_clus"/>
    <property type="match status" value="1"/>
</dbReference>
<feature type="region of interest" description="Disordered" evidence="5">
    <location>
        <begin position="224"/>
        <end position="283"/>
    </location>
</feature>
<feature type="region of interest" description="Disordered" evidence="5">
    <location>
        <begin position="719"/>
        <end position="769"/>
    </location>
</feature>
<dbReference type="SMART" id="SM00066">
    <property type="entry name" value="GAL4"/>
    <property type="match status" value="1"/>
</dbReference>
<keyword evidence="1" id="KW-0479">Metal-binding</keyword>
<evidence type="ECO:0000256" key="3">
    <source>
        <dbReference type="ARBA" id="ARBA00023163"/>
    </source>
</evidence>
<feature type="compositionally biased region" description="Polar residues" evidence="5">
    <location>
        <begin position="1"/>
        <end position="14"/>
    </location>
</feature>
<dbReference type="EMBL" id="KQ964258">
    <property type="protein sequence ID" value="KXJ88551.1"/>
    <property type="molecule type" value="Genomic_DNA"/>
</dbReference>
<dbReference type="GO" id="GO:0000435">
    <property type="term" value="P:positive regulation of transcription from RNA polymerase II promoter by galactose"/>
    <property type="evidence" value="ECO:0007669"/>
    <property type="project" value="TreeGrafter"/>
</dbReference>
<name>A0A136IUI2_9PEZI</name>
<feature type="region of interest" description="Disordered" evidence="5">
    <location>
        <begin position="1"/>
        <end position="71"/>
    </location>
</feature>
<dbReference type="GO" id="GO:0000978">
    <property type="term" value="F:RNA polymerase II cis-regulatory region sequence-specific DNA binding"/>
    <property type="evidence" value="ECO:0007669"/>
    <property type="project" value="TreeGrafter"/>
</dbReference>
<feature type="region of interest" description="Disordered" evidence="5">
    <location>
        <begin position="797"/>
        <end position="827"/>
    </location>
</feature>
<feature type="region of interest" description="Disordered" evidence="5">
    <location>
        <begin position="164"/>
        <end position="184"/>
    </location>
</feature>
<dbReference type="SMART" id="SM00906">
    <property type="entry name" value="Fungal_trans"/>
    <property type="match status" value="1"/>
</dbReference>
<dbReference type="OrthoDB" id="3971593at2759"/>
<evidence type="ECO:0000313" key="8">
    <source>
        <dbReference type="Proteomes" id="UP000070501"/>
    </source>
</evidence>
<dbReference type="CDD" id="cd12148">
    <property type="entry name" value="fungal_TF_MHR"/>
    <property type="match status" value="1"/>
</dbReference>
<dbReference type="GO" id="GO:0005634">
    <property type="term" value="C:nucleus"/>
    <property type="evidence" value="ECO:0007669"/>
    <property type="project" value="TreeGrafter"/>
</dbReference>
<evidence type="ECO:0000259" key="6">
    <source>
        <dbReference type="PROSITE" id="PS50048"/>
    </source>
</evidence>
<proteinExistence type="predicted"/>
<keyword evidence="2" id="KW-0805">Transcription regulation</keyword>
<feature type="domain" description="Zn(2)-C6 fungal-type" evidence="6">
    <location>
        <begin position="80"/>
        <end position="109"/>
    </location>
</feature>
<evidence type="ECO:0000256" key="4">
    <source>
        <dbReference type="ARBA" id="ARBA00023242"/>
    </source>
</evidence>
<dbReference type="GO" id="GO:0006351">
    <property type="term" value="P:DNA-templated transcription"/>
    <property type="evidence" value="ECO:0007669"/>
    <property type="project" value="InterPro"/>
</dbReference>
<accession>A0A136IUI2</accession>
<evidence type="ECO:0000313" key="7">
    <source>
        <dbReference type="EMBL" id="KXJ88551.1"/>
    </source>
</evidence>
<dbReference type="STRING" id="196109.A0A136IUI2"/>
<feature type="compositionally biased region" description="Low complexity" evidence="5">
    <location>
        <begin position="19"/>
        <end position="31"/>
    </location>
</feature>
<evidence type="ECO:0000256" key="5">
    <source>
        <dbReference type="SAM" id="MobiDB-lite"/>
    </source>
</evidence>
<feature type="compositionally biased region" description="Low complexity" evidence="5">
    <location>
        <begin position="738"/>
        <end position="766"/>
    </location>
</feature>
<dbReference type="AlphaFoldDB" id="A0A136IUI2"/>
<dbReference type="InterPro" id="IPR007219">
    <property type="entry name" value="XnlR_reg_dom"/>
</dbReference>
<organism evidence="7 8">
    <name type="scientific">Microdochium bolleyi</name>
    <dbReference type="NCBI Taxonomy" id="196109"/>
    <lineage>
        <taxon>Eukaryota</taxon>
        <taxon>Fungi</taxon>
        <taxon>Dikarya</taxon>
        <taxon>Ascomycota</taxon>
        <taxon>Pezizomycotina</taxon>
        <taxon>Sordariomycetes</taxon>
        <taxon>Xylariomycetidae</taxon>
        <taxon>Xylariales</taxon>
        <taxon>Microdochiaceae</taxon>
        <taxon>Microdochium</taxon>
    </lineage>
</organism>
<dbReference type="Gene3D" id="4.10.240.10">
    <property type="entry name" value="Zn(2)-C6 fungal-type DNA-binding domain"/>
    <property type="match status" value="1"/>
</dbReference>
<dbReference type="PANTHER" id="PTHR47424:SF5">
    <property type="entry name" value="ZN(II)2CYS6 TRANSCRIPTION FACTOR (EUROFUNG)"/>
    <property type="match status" value="1"/>
</dbReference>
<dbReference type="PROSITE" id="PS50048">
    <property type="entry name" value="ZN2_CY6_FUNGAL_2"/>
    <property type="match status" value="1"/>
</dbReference>
<keyword evidence="4" id="KW-0539">Nucleus</keyword>
<dbReference type="PROSITE" id="PS00463">
    <property type="entry name" value="ZN2_CY6_FUNGAL_1"/>
    <property type="match status" value="1"/>
</dbReference>